<dbReference type="AlphaFoldDB" id="A0A4P2PWU7"/>
<proteinExistence type="predicted"/>
<dbReference type="EMBL" id="CP012670">
    <property type="protein sequence ID" value="AUX21071.1"/>
    <property type="molecule type" value="Genomic_DNA"/>
</dbReference>
<gene>
    <name evidence="2" type="ORF">SOCEGT47_015490</name>
</gene>
<protein>
    <recommendedName>
        <fullName evidence="4">MalT-like TPR region domain-containing protein</fullName>
    </recommendedName>
</protein>
<dbReference type="RefSeq" id="WP_129346441.1">
    <property type="nucleotide sequence ID" value="NZ_CP012670.1"/>
</dbReference>
<dbReference type="SUPFAM" id="SSF48452">
    <property type="entry name" value="TPR-like"/>
    <property type="match status" value="1"/>
</dbReference>
<sequence length="634" mass="70946">MTADEAEAWSRIRFHLENQVGFWFALVVGDDPRPRARLREQAEHWCREEGKPFFVHAPWPHELVRLAAKLTGSAEPGIHWIRADGPDGFIEQWDGAASQLFLAMNERREAYRKRLDGGVIVEGRESLKRLLRDLAPDLFSIRAFIAEPGASAETRMPMVPEWRTPERSLVESFALGPDPDRELERAARLEGVTTPDAKRARRRALLAAARGLLAARRTEEAERCVHAFLREQVGDASQDPDEVALNAMHGFIAWVRGDLSLSLRRLDEALRALRVMGDSAPKLILLREVLNVRGEVLVARGDLHSAEASFREQLDALHALAKVDRADQEALLRMSVVRRRIAAIVVTRGDHTAAEQMLHESLGIVEQRASENPTEARWRVELMECHRELSRVLMARGDLARAREACGAALEIAQQFAEEDEGERWAVVLCKLLTALSAIAIAEGDFAAALEWARRNTASALHLLTEHAEDASLGWKIAFGYGEQALALFGQGNLHAAAAALLSAWSHARGLPFSLSETAAPRLLIDLHLEVGLQWLTPGSDAQVAGETRDAPRSEATRRARQAAGFLKRAIWLGDRCIAVAPHDLDIRTLVDKAYKFLAMALTLQGKRRRARQVRRRRRKLRRHRRRSPLSTSI</sequence>
<organism evidence="2 3">
    <name type="scientific">Sorangium cellulosum</name>
    <name type="common">Polyangium cellulosum</name>
    <dbReference type="NCBI Taxonomy" id="56"/>
    <lineage>
        <taxon>Bacteria</taxon>
        <taxon>Pseudomonadati</taxon>
        <taxon>Myxococcota</taxon>
        <taxon>Polyangia</taxon>
        <taxon>Polyangiales</taxon>
        <taxon>Polyangiaceae</taxon>
        <taxon>Sorangium</taxon>
    </lineage>
</organism>
<dbReference type="InterPro" id="IPR011990">
    <property type="entry name" value="TPR-like_helical_dom_sf"/>
</dbReference>
<evidence type="ECO:0000256" key="1">
    <source>
        <dbReference type="SAM" id="MobiDB-lite"/>
    </source>
</evidence>
<name>A0A4P2PWU7_SORCE</name>
<dbReference type="OrthoDB" id="5525701at2"/>
<reference evidence="2 3" key="1">
    <citation type="submission" date="2015-09" db="EMBL/GenBank/DDBJ databases">
        <title>Sorangium comparison.</title>
        <authorList>
            <person name="Zaburannyi N."/>
            <person name="Bunk B."/>
            <person name="Overmann J."/>
            <person name="Mueller R."/>
        </authorList>
    </citation>
    <scope>NUCLEOTIDE SEQUENCE [LARGE SCALE GENOMIC DNA]</scope>
    <source>
        <strain evidence="2 3">So ceGT47</strain>
    </source>
</reference>
<accession>A0A4P2PWU7</accession>
<evidence type="ECO:0000313" key="3">
    <source>
        <dbReference type="Proteomes" id="UP000295781"/>
    </source>
</evidence>
<dbReference type="Proteomes" id="UP000295781">
    <property type="component" value="Chromosome"/>
</dbReference>
<feature type="region of interest" description="Disordered" evidence="1">
    <location>
        <begin position="612"/>
        <end position="634"/>
    </location>
</feature>
<evidence type="ECO:0008006" key="4">
    <source>
        <dbReference type="Google" id="ProtNLM"/>
    </source>
</evidence>
<feature type="compositionally biased region" description="Basic residues" evidence="1">
    <location>
        <begin position="612"/>
        <end position="628"/>
    </location>
</feature>
<evidence type="ECO:0000313" key="2">
    <source>
        <dbReference type="EMBL" id="AUX21071.1"/>
    </source>
</evidence>
<dbReference type="Gene3D" id="1.25.40.10">
    <property type="entry name" value="Tetratricopeptide repeat domain"/>
    <property type="match status" value="2"/>
</dbReference>